<sequence>MKSKLTALALAAVVVAGTAATAVPASGAPAKAKPTRCHTADMKAGFAMGDDAKPEMKQTKKQTQAYIWFTNKSKRTCTLSGFAGVDMIGAQKTDGTWSLARSSKKPPKMTLDQGDAVDFSIKLLPVAKSTPQKEKFVPAKFLVTAPNEKEHFTLKWPFGGQLLKQDGATHPATYLNPIGL</sequence>
<dbReference type="HOGENOM" id="CLU_079632_0_1_11"/>
<accession>A0A0B5DE81</accession>
<dbReference type="Proteomes" id="UP000325763">
    <property type="component" value="Chromosome"/>
</dbReference>
<reference evidence="3 5" key="2">
    <citation type="journal article" date="2016" name="Appl. Microbiol. Biotechnol.">
        <title>Exploiting the genome sequence of Streptomyces nodosus for enhanced antibiotic production.</title>
        <authorList>
            <person name="Sweeney P."/>
            <person name="Murphy C.D."/>
            <person name="Caffrey P."/>
        </authorList>
    </citation>
    <scope>NUCLEOTIDE SEQUENCE [LARGE SCALE GENOMIC DNA]</scope>
    <source>
        <strain evidence="3 5">ATCC 14899</strain>
    </source>
</reference>
<dbReference type="EMBL" id="CP009313">
    <property type="protein sequence ID" value="AJE38766.1"/>
    <property type="molecule type" value="Genomic_DNA"/>
</dbReference>
<dbReference type="InterPro" id="IPR025326">
    <property type="entry name" value="DUF4232"/>
</dbReference>
<organism evidence="3 5">
    <name type="scientific">Streptomyces nodosus</name>
    <dbReference type="NCBI Taxonomy" id="40318"/>
    <lineage>
        <taxon>Bacteria</taxon>
        <taxon>Bacillati</taxon>
        <taxon>Actinomycetota</taxon>
        <taxon>Actinomycetes</taxon>
        <taxon>Kitasatosporales</taxon>
        <taxon>Streptomycetaceae</taxon>
        <taxon>Streptomyces</taxon>
    </lineage>
</organism>
<dbReference type="Proteomes" id="UP000031526">
    <property type="component" value="Chromosome"/>
</dbReference>
<evidence type="ECO:0000256" key="1">
    <source>
        <dbReference type="SAM" id="SignalP"/>
    </source>
</evidence>
<evidence type="ECO:0000259" key="2">
    <source>
        <dbReference type="Pfam" id="PF14016"/>
    </source>
</evidence>
<dbReference type="OrthoDB" id="3480105at2"/>
<keyword evidence="5" id="KW-1185">Reference proteome</keyword>
<keyword evidence="1" id="KW-0732">Signal</keyword>
<protein>
    <submittedName>
        <fullName evidence="4">DUF4232 domain-containing protein</fullName>
    </submittedName>
</protein>
<proteinExistence type="predicted"/>
<dbReference type="RefSeq" id="WP_043436784.1">
    <property type="nucleotide sequence ID" value="NZ_CP009313.1"/>
</dbReference>
<evidence type="ECO:0000313" key="4">
    <source>
        <dbReference type="EMBL" id="QEV37345.1"/>
    </source>
</evidence>
<reference evidence="4 6" key="3">
    <citation type="submission" date="2017-09" db="EMBL/GenBank/DDBJ databases">
        <title>Streptomyces genome completion.</title>
        <authorList>
            <person name="Lee N."/>
            <person name="Cho B.-K."/>
        </authorList>
    </citation>
    <scope>NUCLEOTIDE SEQUENCE [LARGE SCALE GENOMIC DNA]</scope>
    <source>
        <strain evidence="4 6">ATCC 14899</strain>
    </source>
</reference>
<gene>
    <name evidence="4" type="ORF">CP978_01005</name>
    <name evidence="3" type="ORF">SNOD_00655</name>
</gene>
<feature type="signal peptide" evidence="1">
    <location>
        <begin position="1"/>
        <end position="22"/>
    </location>
</feature>
<dbReference type="Pfam" id="PF14016">
    <property type="entry name" value="DUF4232"/>
    <property type="match status" value="1"/>
</dbReference>
<reference evidence="5" key="1">
    <citation type="submission" date="2014-09" db="EMBL/GenBank/DDBJ databases">
        <title>Sequence of the Streptomyces nodosus genome.</title>
        <authorList>
            <person name="Sweeney P."/>
            <person name="Stephens N."/>
            <person name="Murphy C."/>
            <person name="Caffrey P."/>
        </authorList>
    </citation>
    <scope>NUCLEOTIDE SEQUENCE [LARGE SCALE GENOMIC DNA]</scope>
    <source>
        <strain evidence="5">ATCC 14899</strain>
    </source>
</reference>
<feature type="domain" description="DUF4232" evidence="2">
    <location>
        <begin position="37"/>
        <end position="160"/>
    </location>
</feature>
<dbReference type="KEGG" id="snq:CP978_01005"/>
<name>A0A0B5DE81_9ACTN</name>
<evidence type="ECO:0000313" key="3">
    <source>
        <dbReference type="EMBL" id="AJE38766.1"/>
    </source>
</evidence>
<dbReference type="AlphaFoldDB" id="A0A0B5DE81"/>
<feature type="chain" id="PRO_5041596490" evidence="1">
    <location>
        <begin position="23"/>
        <end position="180"/>
    </location>
</feature>
<evidence type="ECO:0000313" key="5">
    <source>
        <dbReference type="Proteomes" id="UP000031526"/>
    </source>
</evidence>
<evidence type="ECO:0000313" key="6">
    <source>
        <dbReference type="Proteomes" id="UP000325763"/>
    </source>
</evidence>
<dbReference type="EMBL" id="CP023747">
    <property type="protein sequence ID" value="QEV37345.1"/>
    <property type="molecule type" value="Genomic_DNA"/>
</dbReference>